<sequence>MPLHCQVSYRASHRYTFQSCSTSSGKHLEHIKLVLNVDIGHTSVPLDLKIPHLSLNLLDLTPRAVFISHHFLQCALGWHELLLECGLKMGQSTILISQTSSESKLLSALKSKVCISRIQRKIIRESLAAWS</sequence>
<protein>
    <submittedName>
        <fullName evidence="1">Uncharacterized protein</fullName>
    </submittedName>
</protein>
<name>A0ABQ4YIA4_9ASTR</name>
<keyword evidence="2" id="KW-1185">Reference proteome</keyword>
<reference evidence="1" key="2">
    <citation type="submission" date="2022-01" db="EMBL/GenBank/DDBJ databases">
        <authorList>
            <person name="Yamashiro T."/>
            <person name="Shiraishi A."/>
            <person name="Satake H."/>
            <person name="Nakayama K."/>
        </authorList>
    </citation>
    <scope>NUCLEOTIDE SEQUENCE</scope>
</reference>
<comment type="caution">
    <text evidence="1">The sequence shown here is derived from an EMBL/GenBank/DDBJ whole genome shotgun (WGS) entry which is preliminary data.</text>
</comment>
<dbReference type="Proteomes" id="UP001151760">
    <property type="component" value="Unassembled WGS sequence"/>
</dbReference>
<reference evidence="1" key="1">
    <citation type="journal article" date="2022" name="Int. J. Mol. Sci.">
        <title>Draft Genome of Tanacetum Coccineum: Genomic Comparison of Closely Related Tanacetum-Family Plants.</title>
        <authorList>
            <person name="Yamashiro T."/>
            <person name="Shiraishi A."/>
            <person name="Nakayama K."/>
            <person name="Satake H."/>
        </authorList>
    </citation>
    <scope>NUCLEOTIDE SEQUENCE</scope>
</reference>
<proteinExistence type="predicted"/>
<dbReference type="EMBL" id="BQNB010010396">
    <property type="protein sequence ID" value="GJS76711.1"/>
    <property type="molecule type" value="Genomic_DNA"/>
</dbReference>
<evidence type="ECO:0000313" key="1">
    <source>
        <dbReference type="EMBL" id="GJS76711.1"/>
    </source>
</evidence>
<accession>A0ABQ4YIA4</accession>
<organism evidence="1 2">
    <name type="scientific">Tanacetum coccineum</name>
    <dbReference type="NCBI Taxonomy" id="301880"/>
    <lineage>
        <taxon>Eukaryota</taxon>
        <taxon>Viridiplantae</taxon>
        <taxon>Streptophyta</taxon>
        <taxon>Embryophyta</taxon>
        <taxon>Tracheophyta</taxon>
        <taxon>Spermatophyta</taxon>
        <taxon>Magnoliopsida</taxon>
        <taxon>eudicotyledons</taxon>
        <taxon>Gunneridae</taxon>
        <taxon>Pentapetalae</taxon>
        <taxon>asterids</taxon>
        <taxon>campanulids</taxon>
        <taxon>Asterales</taxon>
        <taxon>Asteraceae</taxon>
        <taxon>Asteroideae</taxon>
        <taxon>Anthemideae</taxon>
        <taxon>Anthemidinae</taxon>
        <taxon>Tanacetum</taxon>
    </lineage>
</organism>
<gene>
    <name evidence="1" type="ORF">Tco_0726592</name>
</gene>
<evidence type="ECO:0000313" key="2">
    <source>
        <dbReference type="Proteomes" id="UP001151760"/>
    </source>
</evidence>